<evidence type="ECO:0000256" key="4">
    <source>
        <dbReference type="ARBA" id="ARBA00022801"/>
    </source>
</evidence>
<feature type="chain" id="PRO_5043437653" description="palmitoyl-CoA hydrolase" evidence="11">
    <location>
        <begin position="23"/>
        <end position="288"/>
    </location>
</feature>
<dbReference type="PRINTS" id="PR00414">
    <property type="entry name" value="PPTHIESTRASE"/>
</dbReference>
<evidence type="ECO:0000256" key="8">
    <source>
        <dbReference type="ARBA" id="ARBA00038848"/>
    </source>
</evidence>
<evidence type="ECO:0000256" key="11">
    <source>
        <dbReference type="SAM" id="SignalP"/>
    </source>
</evidence>
<organism evidence="12 13">
    <name type="scientific">Euphydryas editha</name>
    <name type="common">Edith's checkerspot</name>
    <dbReference type="NCBI Taxonomy" id="104508"/>
    <lineage>
        <taxon>Eukaryota</taxon>
        <taxon>Metazoa</taxon>
        <taxon>Ecdysozoa</taxon>
        <taxon>Arthropoda</taxon>
        <taxon>Hexapoda</taxon>
        <taxon>Insecta</taxon>
        <taxon>Pterygota</taxon>
        <taxon>Neoptera</taxon>
        <taxon>Endopterygota</taxon>
        <taxon>Lepidoptera</taxon>
        <taxon>Glossata</taxon>
        <taxon>Ditrysia</taxon>
        <taxon>Papilionoidea</taxon>
        <taxon>Nymphalidae</taxon>
        <taxon>Nymphalinae</taxon>
        <taxon>Euphydryas</taxon>
    </lineage>
</organism>
<sequence>MTTTATNLYILLSALLFHQSLTYKPVVLIHGIMTGSGSMELIKNRIEEKHPGTIVYNVNRFESWSSLETMWHQVLEIGMDVANISSKHPQGINLIGYSQGGLIARGIVETFANVSVNTFISLSSPQAGQYGAGFLHIVFPGLVKDTAYELFYSRVGQHTSVGNYWRDPYHQTLYESYSVYLPYINNHIQSAKSEDFKKNMLRLKRLVLIGGPDDQVITPWQSSQFGYYDANETVVEMRGQDIYLSDKIGLKTLDKTKRLHIVTVPGVNHFTWHMNVSIVDNYLLPYLD</sequence>
<comment type="function">
    <text evidence="10">Catalyzes the cleavage of thioester bonds from S-palmitoyl-CoA or S-palmitoyl-N-acetylcysteamine (unbranched structures) but does not have activity against palmitoylcysteine or palmitoylated proteins, branched structures or bulky head groups. Conversely, hydrolyzes both long and short chain fatty acyl-CoA substrate.</text>
</comment>
<evidence type="ECO:0000256" key="6">
    <source>
        <dbReference type="ARBA" id="ARBA00023180"/>
    </source>
</evidence>
<evidence type="ECO:0000256" key="1">
    <source>
        <dbReference type="ARBA" id="ARBA00004371"/>
    </source>
</evidence>
<evidence type="ECO:0000256" key="3">
    <source>
        <dbReference type="ARBA" id="ARBA00022729"/>
    </source>
</evidence>
<dbReference type="EMBL" id="CAKOGL010000027">
    <property type="protein sequence ID" value="CAH2104989.1"/>
    <property type="molecule type" value="Genomic_DNA"/>
</dbReference>
<dbReference type="FunFam" id="3.40.50.1820:FF:000037">
    <property type="entry name" value="Lysosomal thioesterase PPT2 homolog"/>
    <property type="match status" value="1"/>
</dbReference>
<feature type="signal peptide" evidence="11">
    <location>
        <begin position="1"/>
        <end position="22"/>
    </location>
</feature>
<dbReference type="Proteomes" id="UP001153954">
    <property type="component" value="Unassembled WGS sequence"/>
</dbReference>
<evidence type="ECO:0000256" key="5">
    <source>
        <dbReference type="ARBA" id="ARBA00023157"/>
    </source>
</evidence>
<dbReference type="SUPFAM" id="SSF53474">
    <property type="entry name" value="alpha/beta-Hydrolases"/>
    <property type="match status" value="1"/>
</dbReference>
<reference evidence="12" key="1">
    <citation type="submission" date="2022-03" db="EMBL/GenBank/DDBJ databases">
        <authorList>
            <person name="Tunstrom K."/>
        </authorList>
    </citation>
    <scope>NUCLEOTIDE SEQUENCE</scope>
</reference>
<keyword evidence="13" id="KW-1185">Reference proteome</keyword>
<evidence type="ECO:0000256" key="2">
    <source>
        <dbReference type="ARBA" id="ARBA00010758"/>
    </source>
</evidence>
<dbReference type="Pfam" id="PF02089">
    <property type="entry name" value="Palm_thioest"/>
    <property type="match status" value="1"/>
</dbReference>
<proteinExistence type="inferred from homology"/>
<keyword evidence="6" id="KW-0325">Glycoprotein</keyword>
<dbReference type="EC" id="3.1.2.2" evidence="8"/>
<gene>
    <name evidence="12" type="ORF">EEDITHA_LOCUS19309</name>
</gene>
<dbReference type="InterPro" id="IPR002472">
    <property type="entry name" value="Palm_thioest"/>
</dbReference>
<protein>
    <recommendedName>
        <fullName evidence="8">palmitoyl-CoA hydrolase</fullName>
        <ecNumber evidence="8">3.1.2.2</ecNumber>
    </recommendedName>
</protein>
<keyword evidence="7" id="KW-0458">Lysosome</keyword>
<comment type="catalytic activity">
    <reaction evidence="9">
        <text>S-hexadecanoyl-N-acetylcysteamine + H2O = N-acetylcysteamine + hexadecanoate + H(+)</text>
        <dbReference type="Rhea" id="RHEA:84099"/>
        <dbReference type="ChEBI" id="CHEBI:7896"/>
        <dbReference type="ChEBI" id="CHEBI:15377"/>
        <dbReference type="ChEBI" id="CHEBI:15378"/>
        <dbReference type="ChEBI" id="CHEBI:74410"/>
        <dbReference type="ChEBI" id="CHEBI:233601"/>
    </reaction>
</comment>
<dbReference type="Gene3D" id="3.40.50.1820">
    <property type="entry name" value="alpha/beta hydrolase"/>
    <property type="match status" value="1"/>
</dbReference>
<evidence type="ECO:0000313" key="12">
    <source>
        <dbReference type="EMBL" id="CAH2104989.1"/>
    </source>
</evidence>
<evidence type="ECO:0000256" key="7">
    <source>
        <dbReference type="ARBA" id="ARBA00023228"/>
    </source>
</evidence>
<dbReference type="AlphaFoldDB" id="A0AAU9UZB4"/>
<dbReference type="GO" id="GO:0005764">
    <property type="term" value="C:lysosome"/>
    <property type="evidence" value="ECO:0007669"/>
    <property type="project" value="UniProtKB-SubCell"/>
</dbReference>
<evidence type="ECO:0000313" key="13">
    <source>
        <dbReference type="Proteomes" id="UP001153954"/>
    </source>
</evidence>
<keyword evidence="3 11" id="KW-0732">Signal</keyword>
<accession>A0AAU9UZB4</accession>
<dbReference type="PANTHER" id="PTHR11247:SF27">
    <property type="entry name" value="LYSOSOMAL THIOESTERASE PPT2"/>
    <property type="match status" value="1"/>
</dbReference>
<comment type="caution">
    <text evidence="12">The sequence shown here is derived from an EMBL/GenBank/DDBJ whole genome shotgun (WGS) entry which is preliminary data.</text>
</comment>
<dbReference type="PANTHER" id="PTHR11247">
    <property type="entry name" value="PALMITOYL-PROTEIN THIOESTERASE/DOLICHYLDIPHOSPHATASE 1"/>
    <property type="match status" value="1"/>
</dbReference>
<comment type="subcellular location">
    <subcellularLocation>
        <location evidence="1">Lysosome</location>
    </subcellularLocation>
</comment>
<dbReference type="InterPro" id="IPR029058">
    <property type="entry name" value="AB_hydrolase_fold"/>
</dbReference>
<dbReference type="GO" id="GO:0098599">
    <property type="term" value="F:palmitoyl hydrolase activity"/>
    <property type="evidence" value="ECO:0007669"/>
    <property type="project" value="InterPro"/>
</dbReference>
<evidence type="ECO:0000256" key="9">
    <source>
        <dbReference type="ARBA" id="ARBA00093223"/>
    </source>
</evidence>
<comment type="similarity">
    <text evidence="2">Belongs to the palmitoyl-protein thioesterase family.</text>
</comment>
<name>A0AAU9UZB4_EUPED</name>
<evidence type="ECO:0000256" key="10">
    <source>
        <dbReference type="ARBA" id="ARBA00093353"/>
    </source>
</evidence>
<keyword evidence="5" id="KW-1015">Disulfide bond</keyword>
<keyword evidence="4" id="KW-0378">Hydrolase</keyword>
<dbReference type="GO" id="GO:0016790">
    <property type="term" value="F:thiolester hydrolase activity"/>
    <property type="evidence" value="ECO:0007669"/>
    <property type="project" value="TreeGrafter"/>
</dbReference>